<dbReference type="InterPro" id="IPR023213">
    <property type="entry name" value="CAT-like_dom_sf"/>
</dbReference>
<reference evidence="4 5" key="1">
    <citation type="submission" date="2024-01" db="EMBL/GenBank/DDBJ databases">
        <title>Genome assemblies of Stephania.</title>
        <authorList>
            <person name="Yang L."/>
        </authorList>
    </citation>
    <scope>NUCLEOTIDE SEQUENCE [LARGE SCALE GENOMIC DNA]</scope>
    <source>
        <strain evidence="4">YNDBR</strain>
        <tissue evidence="4">Leaf</tissue>
    </source>
</reference>
<dbReference type="PANTHER" id="PTHR31623">
    <property type="entry name" value="F21J9.9"/>
    <property type="match status" value="1"/>
</dbReference>
<evidence type="ECO:0000313" key="5">
    <source>
        <dbReference type="Proteomes" id="UP001420932"/>
    </source>
</evidence>
<protein>
    <submittedName>
        <fullName evidence="4">Uncharacterized protein</fullName>
    </submittedName>
</protein>
<dbReference type="PANTHER" id="PTHR31623:SF17">
    <property type="entry name" value="F21J9.9"/>
    <property type="match status" value="1"/>
</dbReference>
<comment type="similarity">
    <text evidence="1">Belongs to the plant acyltransferase family.</text>
</comment>
<evidence type="ECO:0000256" key="3">
    <source>
        <dbReference type="ARBA" id="ARBA00023315"/>
    </source>
</evidence>
<sequence>MAMNVEIISKETIKPSSPTPSHLKTHTLSFLDQLGPPIFLPIILYYTKPNTSATTASLKESLSKCLTKFYPLAGRIKDEIYVDCNDAGVDYLEAKVTNCSLSDVLTNPNIESLVQLLPCKPYSPETKKESSESPLLLVQVNYFDCGGIAIGVCVWHRVGDTCSLNTFVNGWSATARGDYEAITPQFDLASVFPPRDLPGFDPAVGVCNAKLVAKRLVFNASNMEKLKEKLRKDSNVVSATRVEAVSAFLTQRLMEPKSAKQEGKPYTVLFTTNLRKRRVPPLHDHSFGNMYSFVNEVFTNEEESRGFVGRIKSAVRRINGEFVGKIESDGDWYSRHIEDEAMKSFVEGMRNINFSSWCRFDFYNADFGWGRPVWTSIVTMPYENSVFLLDTRGLDGIEAWVSMSEENMAEFVSDAELLQFSS</sequence>
<keyword evidence="2" id="KW-0808">Transferase</keyword>
<proteinExistence type="inferred from homology"/>
<organism evidence="4 5">
    <name type="scientific">Stephania yunnanensis</name>
    <dbReference type="NCBI Taxonomy" id="152371"/>
    <lineage>
        <taxon>Eukaryota</taxon>
        <taxon>Viridiplantae</taxon>
        <taxon>Streptophyta</taxon>
        <taxon>Embryophyta</taxon>
        <taxon>Tracheophyta</taxon>
        <taxon>Spermatophyta</taxon>
        <taxon>Magnoliopsida</taxon>
        <taxon>Ranunculales</taxon>
        <taxon>Menispermaceae</taxon>
        <taxon>Menispermoideae</taxon>
        <taxon>Cissampelideae</taxon>
        <taxon>Stephania</taxon>
    </lineage>
</organism>
<dbReference type="EMBL" id="JBBNAF010000010">
    <property type="protein sequence ID" value="KAK9108392.1"/>
    <property type="molecule type" value="Genomic_DNA"/>
</dbReference>
<name>A0AAP0I4A8_9MAGN</name>
<comment type="caution">
    <text evidence="4">The sequence shown here is derived from an EMBL/GenBank/DDBJ whole genome shotgun (WGS) entry which is preliminary data.</text>
</comment>
<keyword evidence="3" id="KW-0012">Acyltransferase</keyword>
<dbReference type="Gene3D" id="3.30.559.10">
    <property type="entry name" value="Chloramphenicol acetyltransferase-like domain"/>
    <property type="match status" value="2"/>
</dbReference>
<keyword evidence="5" id="KW-1185">Reference proteome</keyword>
<dbReference type="GO" id="GO:0016746">
    <property type="term" value="F:acyltransferase activity"/>
    <property type="evidence" value="ECO:0007669"/>
    <property type="project" value="UniProtKB-KW"/>
</dbReference>
<dbReference type="Pfam" id="PF02458">
    <property type="entry name" value="Transferase"/>
    <property type="match status" value="1"/>
</dbReference>
<dbReference type="AlphaFoldDB" id="A0AAP0I4A8"/>
<evidence type="ECO:0000256" key="1">
    <source>
        <dbReference type="ARBA" id="ARBA00009861"/>
    </source>
</evidence>
<gene>
    <name evidence="4" type="ORF">Syun_024403</name>
</gene>
<evidence type="ECO:0000313" key="4">
    <source>
        <dbReference type="EMBL" id="KAK9108392.1"/>
    </source>
</evidence>
<evidence type="ECO:0000256" key="2">
    <source>
        <dbReference type="ARBA" id="ARBA00022679"/>
    </source>
</evidence>
<accession>A0AAP0I4A8</accession>
<dbReference type="Proteomes" id="UP001420932">
    <property type="component" value="Unassembled WGS sequence"/>
</dbReference>